<reference evidence="1 2" key="1">
    <citation type="submission" date="2021-12" db="EMBL/GenBank/DDBJ databases">
        <title>Genome sequence of Kibdelosporangium philippinense ATCC 49844.</title>
        <authorList>
            <person name="Fedorov E.A."/>
            <person name="Omeragic M."/>
            <person name="Shalygina K.F."/>
            <person name="Maclea K.S."/>
        </authorList>
    </citation>
    <scope>NUCLEOTIDE SEQUENCE [LARGE SCALE GENOMIC DNA]</scope>
    <source>
        <strain evidence="1 2">ATCC 49844</strain>
    </source>
</reference>
<sequence length="297" mass="34756">MWLWLLAKENPNWGYRRIHDELLVLGIKVAASTVWQILTTSLGEIVDGTEPHEKKGALRILHTLLTDWEQRGHSAEIEDDSHGVTMVIDKSRYSLQISEEFEVVEQYPTAEELTQKKTYVWQRVQPSEREVGTGRLVVELAHDWSYNGRRRRWADRARWTLDDKLPDVIAELEGRAQLDEERRIAKLDAEARRQRDWEAAMATARFRFAEDIRIQELTKQVSSWEHAAKIRAYCDVLEAAQSDNTDATMWIEWARAYADRIDPLHRTTFQPEMLEPRPQDLKPYLGRWSPYGPNSGY</sequence>
<organism evidence="1 2">
    <name type="scientific">Kibdelosporangium philippinense</name>
    <dbReference type="NCBI Taxonomy" id="211113"/>
    <lineage>
        <taxon>Bacteria</taxon>
        <taxon>Bacillati</taxon>
        <taxon>Actinomycetota</taxon>
        <taxon>Actinomycetes</taxon>
        <taxon>Pseudonocardiales</taxon>
        <taxon>Pseudonocardiaceae</taxon>
        <taxon>Kibdelosporangium</taxon>
    </lineage>
</organism>
<evidence type="ECO:0000313" key="2">
    <source>
        <dbReference type="Proteomes" id="UP001521150"/>
    </source>
</evidence>
<dbReference type="EMBL" id="JAJVCN010000004">
    <property type="protein sequence ID" value="MCE7009984.1"/>
    <property type="molecule type" value="Genomic_DNA"/>
</dbReference>
<protein>
    <submittedName>
        <fullName evidence="1">Uncharacterized protein</fullName>
    </submittedName>
</protein>
<keyword evidence="2" id="KW-1185">Reference proteome</keyword>
<dbReference type="RefSeq" id="WP_233731471.1">
    <property type="nucleotide sequence ID" value="NZ_JAJVCN010000004.1"/>
</dbReference>
<evidence type="ECO:0000313" key="1">
    <source>
        <dbReference type="EMBL" id="MCE7009984.1"/>
    </source>
</evidence>
<accession>A0ABS8ZQY3</accession>
<gene>
    <name evidence="1" type="ORF">LWC34_45335</name>
</gene>
<dbReference type="Proteomes" id="UP001521150">
    <property type="component" value="Unassembled WGS sequence"/>
</dbReference>
<proteinExistence type="predicted"/>
<name>A0ABS8ZQY3_9PSEU</name>
<comment type="caution">
    <text evidence="1">The sequence shown here is derived from an EMBL/GenBank/DDBJ whole genome shotgun (WGS) entry which is preliminary data.</text>
</comment>